<dbReference type="SUPFAM" id="SSF141868">
    <property type="entry name" value="EAL domain-like"/>
    <property type="match status" value="1"/>
</dbReference>
<evidence type="ECO:0000313" key="5">
    <source>
        <dbReference type="EMBL" id="MDQ0159269.1"/>
    </source>
</evidence>
<dbReference type="InterPro" id="IPR001633">
    <property type="entry name" value="EAL_dom"/>
</dbReference>
<dbReference type="Gene3D" id="3.30.70.270">
    <property type="match status" value="1"/>
</dbReference>
<keyword evidence="1" id="KW-0472">Membrane</keyword>
<dbReference type="InterPro" id="IPR043128">
    <property type="entry name" value="Rev_trsase/Diguanyl_cyclase"/>
</dbReference>
<dbReference type="InterPro" id="IPR000160">
    <property type="entry name" value="GGDEF_dom"/>
</dbReference>
<evidence type="ECO:0000259" key="2">
    <source>
        <dbReference type="PROSITE" id="PS50883"/>
    </source>
</evidence>
<feature type="domain" description="EAL" evidence="2">
    <location>
        <begin position="424"/>
        <end position="678"/>
    </location>
</feature>
<feature type="transmembrane region" description="Helical" evidence="1">
    <location>
        <begin position="89"/>
        <end position="110"/>
    </location>
</feature>
<feature type="transmembrane region" description="Helical" evidence="1">
    <location>
        <begin position="117"/>
        <end position="138"/>
    </location>
</feature>
<feature type="domain" description="GGDEF" evidence="3">
    <location>
        <begin position="283"/>
        <end position="416"/>
    </location>
</feature>
<feature type="transmembrane region" description="Helical" evidence="1">
    <location>
        <begin position="20"/>
        <end position="41"/>
    </location>
</feature>
<dbReference type="Proteomes" id="UP001224359">
    <property type="component" value="Unassembled WGS sequence"/>
</dbReference>
<organism evidence="5 6">
    <name type="scientific">Alkalibacillus salilacus</name>
    <dbReference type="NCBI Taxonomy" id="284582"/>
    <lineage>
        <taxon>Bacteria</taxon>
        <taxon>Bacillati</taxon>
        <taxon>Bacillota</taxon>
        <taxon>Bacilli</taxon>
        <taxon>Bacillales</taxon>
        <taxon>Bacillaceae</taxon>
        <taxon>Alkalibacillus</taxon>
    </lineage>
</organism>
<feature type="transmembrane region" description="Helical" evidence="1">
    <location>
        <begin position="186"/>
        <end position="207"/>
    </location>
</feature>
<dbReference type="SMART" id="SM00052">
    <property type="entry name" value="EAL"/>
    <property type="match status" value="1"/>
</dbReference>
<evidence type="ECO:0000256" key="1">
    <source>
        <dbReference type="PROSITE-ProRule" id="PRU00244"/>
    </source>
</evidence>
<evidence type="ECO:0000259" key="4">
    <source>
        <dbReference type="PROSITE" id="PS50924"/>
    </source>
</evidence>
<proteinExistence type="predicted"/>
<feature type="domain" description="MHYT" evidence="4">
    <location>
        <begin position="18"/>
        <end position="210"/>
    </location>
</feature>
<name>A0ABT9VEA0_9BACI</name>
<dbReference type="EMBL" id="JAUSTQ010000004">
    <property type="protein sequence ID" value="MDQ0159269.1"/>
    <property type="molecule type" value="Genomic_DNA"/>
</dbReference>
<dbReference type="Gene3D" id="3.20.20.450">
    <property type="entry name" value="EAL domain"/>
    <property type="match status" value="1"/>
</dbReference>
<gene>
    <name evidence="5" type="ORF">J2S77_001233</name>
</gene>
<dbReference type="SUPFAM" id="SSF55073">
    <property type="entry name" value="Nucleotide cyclase"/>
    <property type="match status" value="1"/>
</dbReference>
<dbReference type="PROSITE" id="PS50924">
    <property type="entry name" value="MHYT"/>
    <property type="match status" value="1"/>
</dbReference>
<dbReference type="Pfam" id="PF00990">
    <property type="entry name" value="GGDEF"/>
    <property type="match status" value="1"/>
</dbReference>
<evidence type="ECO:0000313" key="6">
    <source>
        <dbReference type="Proteomes" id="UP001224359"/>
    </source>
</evidence>
<dbReference type="CDD" id="cd01948">
    <property type="entry name" value="EAL"/>
    <property type="match status" value="1"/>
</dbReference>
<dbReference type="InterPro" id="IPR035919">
    <property type="entry name" value="EAL_sf"/>
</dbReference>
<reference evidence="5 6" key="1">
    <citation type="submission" date="2023-07" db="EMBL/GenBank/DDBJ databases">
        <title>Genomic Encyclopedia of Type Strains, Phase IV (KMG-IV): sequencing the most valuable type-strain genomes for metagenomic binning, comparative biology and taxonomic classification.</title>
        <authorList>
            <person name="Goeker M."/>
        </authorList>
    </citation>
    <scope>NUCLEOTIDE SEQUENCE [LARGE SCALE GENOMIC DNA]</scope>
    <source>
        <strain evidence="5 6">DSM 16460</strain>
    </source>
</reference>
<comment type="caution">
    <text evidence="5">The sequence shown here is derived from an EMBL/GenBank/DDBJ whole genome shotgun (WGS) entry which is preliminary data.</text>
</comment>
<keyword evidence="1" id="KW-1133">Transmembrane helix</keyword>
<dbReference type="PANTHER" id="PTHR33121:SF79">
    <property type="entry name" value="CYCLIC DI-GMP PHOSPHODIESTERASE PDED-RELATED"/>
    <property type="match status" value="1"/>
</dbReference>
<dbReference type="InterPro" id="IPR029787">
    <property type="entry name" value="Nucleotide_cyclase"/>
</dbReference>
<dbReference type="PROSITE" id="PS50883">
    <property type="entry name" value="EAL"/>
    <property type="match status" value="1"/>
</dbReference>
<dbReference type="Pfam" id="PF00563">
    <property type="entry name" value="EAL"/>
    <property type="match status" value="1"/>
</dbReference>
<dbReference type="PANTHER" id="PTHR33121">
    <property type="entry name" value="CYCLIC DI-GMP PHOSPHODIESTERASE PDEF"/>
    <property type="match status" value="1"/>
</dbReference>
<accession>A0ABT9VEA0</accession>
<feature type="transmembrane region" description="Helical" evidence="1">
    <location>
        <begin position="227"/>
        <end position="249"/>
    </location>
</feature>
<dbReference type="InterPro" id="IPR005330">
    <property type="entry name" value="MHYT_dom"/>
</dbReference>
<feature type="transmembrane region" description="Helical" evidence="1">
    <location>
        <begin position="53"/>
        <end position="77"/>
    </location>
</feature>
<dbReference type="InterPro" id="IPR050706">
    <property type="entry name" value="Cyclic-di-GMP_PDE-like"/>
</dbReference>
<feature type="transmembrane region" description="Helical" evidence="1">
    <location>
        <begin position="150"/>
        <end position="174"/>
    </location>
</feature>
<keyword evidence="6" id="KW-1185">Reference proteome</keyword>
<dbReference type="RefSeq" id="WP_306975617.1">
    <property type="nucleotide sequence ID" value="NZ_JAUSTQ010000004.1"/>
</dbReference>
<evidence type="ECO:0000259" key="3">
    <source>
        <dbReference type="PROSITE" id="PS50887"/>
    </source>
</evidence>
<dbReference type="PROSITE" id="PS50887">
    <property type="entry name" value="GGDEF"/>
    <property type="match status" value="1"/>
</dbReference>
<sequence>MGLLDYNLITTVTINGTYSQFLVILSILIAIIASYAALSLNERLYHSGLIHPYFWVGLASLTMGAGIWSMHFIAMSAYQLGVPMTYDPILTILSVLPAIFAALLAFWMVYYRKRKYLHMWIAAMIMGIGIASMHYLGMDAMRIPNVTIDYHAGYVLLSILLAVVISLIALLILINQPERMKLHNKVAIASLLGLGVSSMHYTGMYATSFEADPVVLEAEGTHELFEILIASVVVGVLAIVFFSIFSTMFDRQLKRRLELYDPLTNLPNRKVFNQQMGQFKNMNEVGVAVIHLHDLDTINNKYSYQQGDETIKVLVDFIKQAYRKSLSRREFLIYRISNQKIGVIACEFTISKKLGAFSKDLIKRCQSETIAGLNVSVALASKPKTTKNTMEIVDQAYAVINTKGFELINDYAFYQGTTHSEGLREKLLERIRLIEYDEELVVRYQPKIANHSHEFIGVEALIRWNDRQLGFISPGQFIPIAEKTGDIHPITLWLIERVCKQIKEWQWAGFDVGQVAINLSNRTLIEDTFVADVENIIEKYQINPSLLEFEITESSIIEEEKVALTTIESLRELGATIALDDFGTGFSSLTYLRNLPIDKMKIDKSFLEGIVEDKLAQQFLTDVINLGSTLSLGVVIEGVEQIEELDIIGQTSADEIQGFYFGKPISAHELLDWNASYQEKLLN</sequence>
<keyword evidence="1" id="KW-0812">Transmembrane</keyword>
<dbReference type="Pfam" id="PF03707">
    <property type="entry name" value="MHYT"/>
    <property type="match status" value="3"/>
</dbReference>
<protein>
    <submittedName>
        <fullName evidence="5">EAL domain-containing protein (Putative c-di-GMP-specific phosphodiesterase class I)/NO-binding membrane sensor protein with MHYT domain</fullName>
    </submittedName>
</protein>
<dbReference type="SMART" id="SM00267">
    <property type="entry name" value="GGDEF"/>
    <property type="match status" value="1"/>
</dbReference>